<dbReference type="Proteomes" id="UP000591844">
    <property type="component" value="Unassembled WGS sequence"/>
</dbReference>
<dbReference type="AlphaFoldDB" id="A0A7X5QBN9"/>
<evidence type="ECO:0000313" key="1">
    <source>
        <dbReference type="EMBL" id="NHB91348.1"/>
    </source>
</evidence>
<gene>
    <name evidence="1" type="ORF">C5469_04035</name>
</gene>
<dbReference type="EMBL" id="PUJW01000003">
    <property type="protein sequence ID" value="NHB91348.1"/>
    <property type="molecule type" value="Genomic_DNA"/>
</dbReference>
<protein>
    <submittedName>
        <fullName evidence="1">Uncharacterized protein</fullName>
    </submittedName>
</protein>
<proteinExistence type="predicted"/>
<accession>A0A7X5QBN9</accession>
<sequence length="80" mass="9316">MIQSEWGCIPAEAWDKARSAYGITIDRAYNFAIQMLNNNQSYFDKCMKNLSISTENREKIVKTLRLEFVPPGSDNCYHDY</sequence>
<comment type="caution">
    <text evidence="1">The sequence shown here is derived from an EMBL/GenBank/DDBJ whole genome shotgun (WGS) entry which is preliminary data.</text>
</comment>
<reference evidence="1 2" key="1">
    <citation type="submission" date="2018-02" db="EMBL/GenBank/DDBJ databases">
        <authorList>
            <person name="Machado R.A."/>
        </authorList>
    </citation>
    <scope>NUCLEOTIDE SEQUENCE [LARGE SCALE GENOMIC DNA]</scope>
    <source>
        <strain evidence="1 2">DSM 19724</strain>
    </source>
</reference>
<dbReference type="RefSeq" id="WP_166302660.1">
    <property type="nucleotide sequence ID" value="NZ_CAWPIB010000003.1"/>
</dbReference>
<organism evidence="1 2">
    <name type="scientific">Photorhabdus cinerea</name>
    <dbReference type="NCBI Taxonomy" id="471575"/>
    <lineage>
        <taxon>Bacteria</taxon>
        <taxon>Pseudomonadati</taxon>
        <taxon>Pseudomonadota</taxon>
        <taxon>Gammaproteobacteria</taxon>
        <taxon>Enterobacterales</taxon>
        <taxon>Morganellaceae</taxon>
        <taxon>Photorhabdus</taxon>
    </lineage>
</organism>
<keyword evidence="2" id="KW-1185">Reference proteome</keyword>
<evidence type="ECO:0000313" key="2">
    <source>
        <dbReference type="Proteomes" id="UP000591844"/>
    </source>
</evidence>
<name>A0A7X5QBN9_9GAMM</name>